<dbReference type="RefSeq" id="WP_012389080.1">
    <property type="nucleotide sequence ID" value="NC_010602.1"/>
</dbReference>
<evidence type="ECO:0000313" key="1">
    <source>
        <dbReference type="EMBL" id="ABZ98210.1"/>
    </source>
</evidence>
<dbReference type="BioCyc" id="LBIF456481:LEPBI_RS10415-MONOMER"/>
<sequence length="342" mass="41068">MKHWVYLILTFLCFVPRVSAQWFSKHPSFDSLWSEYQTFQNLKSEAYTKGHFPILKEIEVKENEEYEYYFQICKFQEIRELSEILKLVSFYDALLQIKRCSEANKNEIVTIEKHAKKKIFDLTVFPKLEILTSEITNAEILNLVRNLQLEWEKTVYVYSNFYKPHEVLFLGKEREYTTAINRILYSEMPESKRKLLLLRLLQDMKANQKATYQLFYYSNQNPWNSEDLISENIKSKSYYLEIVSLWKNDPNITDTISSQLNELENCLVFLPKDQLKIRIFGFFGFFSDYGRFSNEDLTQLQRENQIKLQFIRKTIFQSHHFQKRLENVLISCKNSVESQKEL</sequence>
<organism evidence="1 2">
    <name type="scientific">Leptospira biflexa serovar Patoc (strain Patoc 1 / ATCC 23582 / Paris)</name>
    <dbReference type="NCBI Taxonomy" id="456481"/>
    <lineage>
        <taxon>Bacteria</taxon>
        <taxon>Pseudomonadati</taxon>
        <taxon>Spirochaetota</taxon>
        <taxon>Spirochaetia</taxon>
        <taxon>Leptospirales</taxon>
        <taxon>Leptospiraceae</taxon>
        <taxon>Leptospira</taxon>
    </lineage>
</organism>
<dbReference type="EMBL" id="CP000786">
    <property type="protein sequence ID" value="ABZ98210.1"/>
    <property type="molecule type" value="Genomic_DNA"/>
</dbReference>
<dbReference type="KEGG" id="lbi:LEPBI_I2108"/>
<protein>
    <submittedName>
        <fullName evidence="1">Uncharacterized protein</fullName>
    </submittedName>
</protein>
<proteinExistence type="predicted"/>
<dbReference type="OrthoDB" id="342377at2"/>
<accession>B0SSX0</accession>
<dbReference type="HOGENOM" id="CLU_810846_0_0_12"/>
<keyword evidence="2" id="KW-1185">Reference proteome</keyword>
<name>B0SSX0_LEPBP</name>
<dbReference type="AlphaFoldDB" id="B0SSX0"/>
<reference evidence="1 2" key="1">
    <citation type="journal article" date="2008" name="PLoS ONE">
        <title>Genome sequence of the saprophyte Leptospira biflexa provides insights into the evolution of Leptospira and the pathogenesis of leptospirosis.</title>
        <authorList>
            <person name="Picardeau M."/>
            <person name="Bulach D.M."/>
            <person name="Bouchier C."/>
            <person name="Zuerner R.L."/>
            <person name="Zidane N."/>
            <person name="Wilson P.J."/>
            <person name="Creno S."/>
            <person name="Kuczek E.S."/>
            <person name="Bommezzadri S."/>
            <person name="Davis J.C."/>
            <person name="McGrath A."/>
            <person name="Johnson M.J."/>
            <person name="Boursaux-Eude C."/>
            <person name="Seemann T."/>
            <person name="Rouy Z."/>
            <person name="Coppel R.L."/>
            <person name="Rood J.I."/>
            <person name="Lajus A."/>
            <person name="Davies J.K."/>
            <person name="Medigue C."/>
            <person name="Adler B."/>
        </authorList>
    </citation>
    <scope>NUCLEOTIDE SEQUENCE [LARGE SCALE GENOMIC DNA]</scope>
    <source>
        <strain evidence="2">Patoc 1 / ATCC 23582 / Paris</strain>
    </source>
</reference>
<gene>
    <name evidence="1" type="ordered locus">LEPBI_I2108</name>
</gene>
<evidence type="ECO:0000313" key="2">
    <source>
        <dbReference type="Proteomes" id="UP000001847"/>
    </source>
</evidence>
<dbReference type="Proteomes" id="UP000001847">
    <property type="component" value="Chromosome I"/>
</dbReference>
<dbReference type="STRING" id="456481.LEPBI_I2108"/>